<keyword evidence="1" id="KW-0489">Methyltransferase</keyword>
<name>A0ABX7GWR7_9GAMM</name>
<sequence>MEWSLAQNIDYLLALRDQMGPVYGSDDLCMLMYSFVKREKPKVVVELGTGLGVTAAWIAAAMRENGFGRLYTYDNGGDFRFRDVKTFLSGLRDPLNNLAELGSDAGYVDFLNALFQGADLAGCISLGFGEIDLNDVSYVEKMLDGSSVDMLFSDFSHSPEVICGVMGSFLPLMSKTSSIFIDSASTYVPSFLAIERLVDFMNCQKLPEVILSKLDLDKLNIVRNLISNSFFRLIHLVENRDRAQNSTALIRIEPYNMFPSGASVRGF</sequence>
<dbReference type="RefSeq" id="WP_188798337.1">
    <property type="nucleotide sequence ID" value="NZ_BMIZ01000001.1"/>
</dbReference>
<dbReference type="SUPFAM" id="SSF53335">
    <property type="entry name" value="S-adenosyl-L-methionine-dependent methyltransferases"/>
    <property type="match status" value="1"/>
</dbReference>
<accession>A0ABX7GWR7</accession>
<proteinExistence type="predicted"/>
<protein>
    <submittedName>
        <fullName evidence="1">Class I SAM-dependent methyltransferase</fullName>
    </submittedName>
</protein>
<dbReference type="GO" id="GO:0032259">
    <property type="term" value="P:methylation"/>
    <property type="evidence" value="ECO:0007669"/>
    <property type="project" value="UniProtKB-KW"/>
</dbReference>
<evidence type="ECO:0000313" key="1">
    <source>
        <dbReference type="EMBL" id="QRN54904.1"/>
    </source>
</evidence>
<keyword evidence="1" id="KW-0808">Transferase</keyword>
<dbReference type="Gene3D" id="3.40.50.150">
    <property type="entry name" value="Vaccinia Virus protein VP39"/>
    <property type="match status" value="1"/>
</dbReference>
<dbReference type="EMBL" id="CP064030">
    <property type="protein sequence ID" value="QRN54904.1"/>
    <property type="molecule type" value="Genomic_DNA"/>
</dbReference>
<dbReference type="GO" id="GO:0008168">
    <property type="term" value="F:methyltransferase activity"/>
    <property type="evidence" value="ECO:0007669"/>
    <property type="project" value="UniProtKB-KW"/>
</dbReference>
<dbReference type="InterPro" id="IPR029063">
    <property type="entry name" value="SAM-dependent_MTases_sf"/>
</dbReference>
<organism evidence="1 2">
    <name type="scientific">Dyella caseinilytica</name>
    <dbReference type="NCBI Taxonomy" id="1849581"/>
    <lineage>
        <taxon>Bacteria</taxon>
        <taxon>Pseudomonadati</taxon>
        <taxon>Pseudomonadota</taxon>
        <taxon>Gammaproteobacteria</taxon>
        <taxon>Lysobacterales</taxon>
        <taxon>Rhodanobacteraceae</taxon>
        <taxon>Dyella</taxon>
    </lineage>
</organism>
<evidence type="ECO:0000313" key="2">
    <source>
        <dbReference type="Proteomes" id="UP000663181"/>
    </source>
</evidence>
<keyword evidence="2" id="KW-1185">Reference proteome</keyword>
<reference evidence="1 2" key="1">
    <citation type="submission" date="2020-10" db="EMBL/GenBank/DDBJ databases">
        <title>Phylogeny of dyella-like bacteria.</title>
        <authorList>
            <person name="Fu J."/>
        </authorList>
    </citation>
    <scope>NUCLEOTIDE SEQUENCE [LARGE SCALE GENOMIC DNA]</scope>
    <source>
        <strain evidence="1 2">DHOB09</strain>
    </source>
</reference>
<dbReference type="Pfam" id="PF13578">
    <property type="entry name" value="Methyltransf_24"/>
    <property type="match status" value="1"/>
</dbReference>
<gene>
    <name evidence="1" type="ORF">ISN74_06010</name>
</gene>
<dbReference type="Proteomes" id="UP000663181">
    <property type="component" value="Chromosome"/>
</dbReference>